<dbReference type="NCBIfam" id="TIGR00675">
    <property type="entry name" value="dcm"/>
    <property type="match status" value="1"/>
</dbReference>
<dbReference type="PANTHER" id="PTHR46098">
    <property type="entry name" value="TRNA (CYTOSINE(38)-C(5))-METHYLTRANSFERASE"/>
    <property type="match status" value="1"/>
</dbReference>
<sequence>MTFKVIETFSGIGAQAKALERIKKDNPNFDYEIVKTVEWEIGASYAYDLIHHGKQNLKKYDNLKKNDLVNILSNFNLSSDGKQPMTRMGLKHMPIQQLKAILHSIEANKNLVDITSVHAKDLPDADLLTYSFPCQDLSISSYWHGNFSGIDKDAGNRSGLLWEIERILKEYKQIKKAKPRFLLMENVSAIHGPLHSENFNLWIEELREMGYVSFYYDIDASNFGIPQSRVRTFMISILVEDLTAEKVSHINSYFSQAPSTKTHLLHVELKKPRIDDFLRLDYSNEQYRKEAIESTPNFTESRKKIFANSQVLANGNECSDKLAKTITTKQDRNPNAGIIIHNLNLDKQKSPYRNLTPRETFLLMGFDENDFQMLTDNNLAVSENRKFLSHSKLLKLSGNSIVVNILQEIFNELIDLNSTVINPADNVIFSEKFA</sequence>
<dbReference type="PANTHER" id="PTHR46098:SF1">
    <property type="entry name" value="TRNA (CYTOSINE(38)-C(5))-METHYLTRANSFERASE"/>
    <property type="match status" value="1"/>
</dbReference>
<dbReference type="GO" id="GO:0032259">
    <property type="term" value="P:methylation"/>
    <property type="evidence" value="ECO:0007669"/>
    <property type="project" value="UniProtKB-KW"/>
</dbReference>
<dbReference type="Gene3D" id="3.90.120.10">
    <property type="entry name" value="DNA Methylase, subunit A, domain 2"/>
    <property type="match status" value="1"/>
</dbReference>
<dbReference type="SUPFAM" id="SSF53335">
    <property type="entry name" value="S-adenosyl-L-methionine-dependent methyltransferases"/>
    <property type="match status" value="1"/>
</dbReference>
<dbReference type="Gene3D" id="3.40.50.150">
    <property type="entry name" value="Vaccinia Virus protein VP39"/>
    <property type="match status" value="1"/>
</dbReference>
<evidence type="ECO:0000256" key="4">
    <source>
        <dbReference type="ARBA" id="ARBA00022747"/>
    </source>
</evidence>
<keyword evidence="1 5" id="KW-0489">Methyltransferase</keyword>
<protein>
    <recommendedName>
        <fullName evidence="7">Cytosine-specific methyltransferase</fullName>
        <ecNumber evidence="7">2.1.1.37</ecNumber>
    </recommendedName>
</protein>
<evidence type="ECO:0000256" key="6">
    <source>
        <dbReference type="RuleBase" id="RU000416"/>
    </source>
</evidence>
<dbReference type="EMBL" id="ASDZ01000007">
    <property type="protein sequence ID" value="EOK15797.1"/>
    <property type="molecule type" value="Genomic_DNA"/>
</dbReference>
<dbReference type="RefSeq" id="WP_010828543.1">
    <property type="nucleotide sequence ID" value="NZ_KB944851.1"/>
</dbReference>
<accession>R3ID26</accession>
<comment type="catalytic activity">
    <reaction evidence="7">
        <text>a 2'-deoxycytidine in DNA + S-adenosyl-L-methionine = a 5-methyl-2'-deoxycytidine in DNA + S-adenosyl-L-homocysteine + H(+)</text>
        <dbReference type="Rhea" id="RHEA:13681"/>
        <dbReference type="Rhea" id="RHEA-COMP:11369"/>
        <dbReference type="Rhea" id="RHEA-COMP:11370"/>
        <dbReference type="ChEBI" id="CHEBI:15378"/>
        <dbReference type="ChEBI" id="CHEBI:57856"/>
        <dbReference type="ChEBI" id="CHEBI:59789"/>
        <dbReference type="ChEBI" id="CHEBI:85452"/>
        <dbReference type="ChEBI" id="CHEBI:85454"/>
        <dbReference type="EC" id="2.1.1.37"/>
    </reaction>
</comment>
<dbReference type="HOGENOM" id="CLU_006958_0_6_9"/>
<gene>
    <name evidence="8" type="ORF">WOU_00513</name>
</gene>
<dbReference type="Proteomes" id="UP000013638">
    <property type="component" value="Unassembled WGS sequence"/>
</dbReference>
<dbReference type="Pfam" id="PF00145">
    <property type="entry name" value="DNA_methylase"/>
    <property type="match status" value="1"/>
</dbReference>
<name>R3ID26_ENTFL</name>
<organism evidence="8 9">
    <name type="scientific">Enterococcus faecalis ATCC 6055</name>
    <dbReference type="NCBI Taxonomy" id="1169311"/>
    <lineage>
        <taxon>Bacteria</taxon>
        <taxon>Bacillati</taxon>
        <taxon>Bacillota</taxon>
        <taxon>Bacilli</taxon>
        <taxon>Lactobacillales</taxon>
        <taxon>Enterococcaceae</taxon>
        <taxon>Enterococcus</taxon>
    </lineage>
</organism>
<dbReference type="EC" id="2.1.1.37" evidence="7"/>
<evidence type="ECO:0000256" key="1">
    <source>
        <dbReference type="ARBA" id="ARBA00022603"/>
    </source>
</evidence>
<evidence type="ECO:0000313" key="9">
    <source>
        <dbReference type="Proteomes" id="UP000013638"/>
    </source>
</evidence>
<evidence type="ECO:0000256" key="3">
    <source>
        <dbReference type="ARBA" id="ARBA00022691"/>
    </source>
</evidence>
<evidence type="ECO:0000313" key="8">
    <source>
        <dbReference type="EMBL" id="EOK15797.1"/>
    </source>
</evidence>
<keyword evidence="2 5" id="KW-0808">Transferase</keyword>
<dbReference type="AlphaFoldDB" id="R3ID26"/>
<dbReference type="GO" id="GO:0003886">
    <property type="term" value="F:DNA (cytosine-5-)-methyltransferase activity"/>
    <property type="evidence" value="ECO:0007669"/>
    <property type="project" value="UniProtKB-EC"/>
</dbReference>
<evidence type="ECO:0000256" key="5">
    <source>
        <dbReference type="PROSITE-ProRule" id="PRU01016"/>
    </source>
</evidence>
<comment type="caution">
    <text evidence="8">The sequence shown here is derived from an EMBL/GenBank/DDBJ whole genome shotgun (WGS) entry which is preliminary data.</text>
</comment>
<dbReference type="GO" id="GO:0009307">
    <property type="term" value="P:DNA restriction-modification system"/>
    <property type="evidence" value="ECO:0007669"/>
    <property type="project" value="UniProtKB-KW"/>
</dbReference>
<dbReference type="InterPro" id="IPR050750">
    <property type="entry name" value="C5-MTase"/>
</dbReference>
<comment type="similarity">
    <text evidence="5 6">Belongs to the class I-like SAM-binding methyltransferase superfamily. C5-methyltransferase family.</text>
</comment>
<feature type="active site" evidence="5">
    <location>
        <position position="134"/>
    </location>
</feature>
<dbReference type="InterPro" id="IPR029063">
    <property type="entry name" value="SAM-dependent_MTases_sf"/>
</dbReference>
<dbReference type="InterPro" id="IPR018117">
    <property type="entry name" value="C5_DNA_meth_AS"/>
</dbReference>
<keyword evidence="4" id="KW-0680">Restriction system</keyword>
<evidence type="ECO:0000256" key="7">
    <source>
        <dbReference type="RuleBase" id="RU000417"/>
    </source>
</evidence>
<dbReference type="InterPro" id="IPR001525">
    <property type="entry name" value="C5_MeTfrase"/>
</dbReference>
<dbReference type="PROSITE" id="PS51679">
    <property type="entry name" value="SAM_MT_C5"/>
    <property type="match status" value="1"/>
</dbReference>
<dbReference type="PROSITE" id="PS00094">
    <property type="entry name" value="C5_MTASE_1"/>
    <property type="match status" value="1"/>
</dbReference>
<proteinExistence type="inferred from homology"/>
<dbReference type="PRINTS" id="PR00105">
    <property type="entry name" value="C5METTRFRASE"/>
</dbReference>
<evidence type="ECO:0000256" key="2">
    <source>
        <dbReference type="ARBA" id="ARBA00022679"/>
    </source>
</evidence>
<keyword evidence="3 5" id="KW-0949">S-adenosyl-L-methionine</keyword>
<dbReference type="PATRIC" id="fig|1169311.3.peg.501"/>
<reference evidence="8 9" key="1">
    <citation type="submission" date="2013-02" db="EMBL/GenBank/DDBJ databases">
        <title>The Genome Sequence of Enterococcus faecalis ATCC_6055.</title>
        <authorList>
            <consortium name="The Broad Institute Genome Sequencing Platform"/>
            <consortium name="The Broad Institute Genome Sequencing Center for Infectious Disease"/>
            <person name="Earl A.M."/>
            <person name="Gilmore M.S."/>
            <person name="Lebreton F."/>
            <person name="Walker B."/>
            <person name="Young S.K."/>
            <person name="Zeng Q."/>
            <person name="Gargeya S."/>
            <person name="Fitzgerald M."/>
            <person name="Haas B."/>
            <person name="Abouelleil A."/>
            <person name="Alvarado L."/>
            <person name="Arachchi H.M."/>
            <person name="Berlin A.M."/>
            <person name="Chapman S.B."/>
            <person name="Dewar J."/>
            <person name="Goldberg J."/>
            <person name="Griggs A."/>
            <person name="Gujja S."/>
            <person name="Hansen M."/>
            <person name="Howarth C."/>
            <person name="Imamovic A."/>
            <person name="Larimer J."/>
            <person name="McCowan C."/>
            <person name="Murphy C."/>
            <person name="Neiman D."/>
            <person name="Pearson M."/>
            <person name="Priest M."/>
            <person name="Roberts A."/>
            <person name="Saif S."/>
            <person name="Shea T."/>
            <person name="Sisk P."/>
            <person name="Sykes S."/>
            <person name="Wortman J."/>
            <person name="Nusbaum C."/>
            <person name="Birren B."/>
        </authorList>
    </citation>
    <scope>NUCLEOTIDE SEQUENCE [LARGE SCALE GENOMIC DNA]</scope>
    <source>
        <strain evidence="8 9">ATCC 6055</strain>
    </source>
</reference>